<dbReference type="Gene3D" id="1.20.1270.10">
    <property type="match status" value="1"/>
</dbReference>
<keyword evidence="4" id="KW-0346">Stress response</keyword>
<dbReference type="InterPro" id="IPR018181">
    <property type="entry name" value="Heat_shock_70_CS"/>
</dbReference>
<sequence>MSGKGPAIGIDLGTTYSCVGVFQHGKVEIIANDQGNRTTPSYVAFTDTERLIGDAAKNQVAMNPTNTIFDAKRLIGRKYDDPTVQSDMKHWPFRVVNEGGKPKVQVEYKGEMKTFFPEEISSMVLTKMKEIAEAYLGKKVQNAVITVPAYFNDSQRQATKDAGTITGLNVMRIINEPTAAAIAYGLDKKGTRAGEKNVLIFDLGGGTFDVSILTIEDGIFEVKSTAGDTHLGGEDFDNRMVNHFVEEFKRKHKRDIAGNKRAVRRLRTACERAKRTLSSSTQASIEIDSLYEGIDFYTSITRARFEELNADLFRGTLEPVEKALRDAKLDKGQIQEIVLVGGSTRIPKIQKLLQDFFNGKELNKSINPDEAVAYGAAVQAAILMGDKSENVQDLLLLDVTPLSLGIETAGGVMTALIKRNTTIPTKQTQTFTTYSDNQSSVLVQVYEGERAMTKDNNLLGKFDLTGIPPAPRGVPQIEVTFDIDANGILNVSAVDKSTGKENKITITNDKGRLSKDDIDRMVQEAEKYKAEDEANRDRVGAKNSLESYTYNMKQTVEDDKLKGKISDQDKQKVLDKCREVISWLDRNQMAEKEEYEHKQKELEKLCNPIVTKLYQGAGGAGAGGSGGPTIEEVD</sequence>
<dbReference type="InterPro" id="IPR029048">
    <property type="entry name" value="HSP70_C_sf"/>
</dbReference>
<proteinExistence type="inferred from homology"/>
<dbReference type="FunFam" id="3.30.420.40:FF:000026">
    <property type="entry name" value="Heat shock protein 70"/>
    <property type="match status" value="1"/>
</dbReference>
<dbReference type="PANTHER" id="PTHR19375">
    <property type="entry name" value="HEAT SHOCK PROTEIN 70KDA"/>
    <property type="match status" value="1"/>
</dbReference>
<evidence type="ECO:0000313" key="6">
    <source>
        <dbReference type="EMBL" id="NXC38045.1"/>
    </source>
</evidence>
<dbReference type="PROSITE" id="PS00297">
    <property type="entry name" value="HSP70_1"/>
    <property type="match status" value="1"/>
</dbReference>
<evidence type="ECO:0000256" key="5">
    <source>
        <dbReference type="RuleBase" id="RU003322"/>
    </source>
</evidence>
<dbReference type="FunFam" id="2.60.34.10:FF:000002">
    <property type="entry name" value="Heat shock 70 kDa"/>
    <property type="match status" value="1"/>
</dbReference>
<gene>
    <name evidence="6" type="primary">Hsp70</name>
    <name evidence="6" type="ORF">PENPIL_R07127</name>
</gene>
<evidence type="ECO:0000256" key="3">
    <source>
        <dbReference type="ARBA" id="ARBA00022840"/>
    </source>
</evidence>
<dbReference type="PROSITE" id="PS00329">
    <property type="entry name" value="HSP70_2"/>
    <property type="match status" value="1"/>
</dbReference>
<comment type="similarity">
    <text evidence="1 5">Belongs to the heat shock protein 70 family.</text>
</comment>
<dbReference type="FunFam" id="3.30.30.30:FF:000001">
    <property type="entry name" value="heat shock 70 kDa protein-like"/>
    <property type="match status" value="1"/>
</dbReference>
<name>A0A851NH63_9GALL</name>
<organism evidence="6 7">
    <name type="scientific">Penelope pileata</name>
    <dbReference type="NCBI Taxonomy" id="1118817"/>
    <lineage>
        <taxon>Eukaryota</taxon>
        <taxon>Metazoa</taxon>
        <taxon>Chordata</taxon>
        <taxon>Craniata</taxon>
        <taxon>Vertebrata</taxon>
        <taxon>Euteleostomi</taxon>
        <taxon>Archelosauria</taxon>
        <taxon>Archosauria</taxon>
        <taxon>Dinosauria</taxon>
        <taxon>Saurischia</taxon>
        <taxon>Theropoda</taxon>
        <taxon>Coelurosauria</taxon>
        <taxon>Aves</taxon>
        <taxon>Neognathae</taxon>
        <taxon>Galloanserae</taxon>
        <taxon>Galliformes</taxon>
        <taxon>Cracidae</taxon>
        <taxon>Penelope</taxon>
    </lineage>
</organism>
<dbReference type="FunFam" id="3.30.420.40:FF:000172">
    <property type="entry name" value="Heat shock 70 kDa protein"/>
    <property type="match status" value="1"/>
</dbReference>
<dbReference type="Gene3D" id="3.30.30.30">
    <property type="match status" value="1"/>
</dbReference>
<dbReference type="GO" id="GO:0140662">
    <property type="term" value="F:ATP-dependent protein folding chaperone"/>
    <property type="evidence" value="ECO:0007669"/>
    <property type="project" value="InterPro"/>
</dbReference>
<keyword evidence="2 5" id="KW-0547">Nucleotide-binding</keyword>
<dbReference type="InterPro" id="IPR043129">
    <property type="entry name" value="ATPase_NBD"/>
</dbReference>
<evidence type="ECO:0000256" key="2">
    <source>
        <dbReference type="ARBA" id="ARBA00022741"/>
    </source>
</evidence>
<dbReference type="SUPFAM" id="SSF53067">
    <property type="entry name" value="Actin-like ATPase domain"/>
    <property type="match status" value="2"/>
</dbReference>
<dbReference type="PROSITE" id="PS01036">
    <property type="entry name" value="HSP70_3"/>
    <property type="match status" value="1"/>
</dbReference>
<dbReference type="FunFam" id="3.90.640.10:FF:000134">
    <property type="entry name" value="Heat shock cognate 71 kDa protein"/>
    <property type="match status" value="1"/>
</dbReference>
<feature type="non-terminal residue" evidence="6">
    <location>
        <position position="634"/>
    </location>
</feature>
<accession>A0A851NH63</accession>
<dbReference type="CDD" id="cd10233">
    <property type="entry name" value="ASKHA_NBD_HSP70_HSPA1"/>
    <property type="match status" value="1"/>
</dbReference>
<feature type="non-terminal residue" evidence="6">
    <location>
        <position position="1"/>
    </location>
</feature>
<dbReference type="Proteomes" id="UP000613066">
    <property type="component" value="Unassembled WGS sequence"/>
</dbReference>
<evidence type="ECO:0000256" key="1">
    <source>
        <dbReference type="ARBA" id="ARBA00007381"/>
    </source>
</evidence>
<dbReference type="InterPro" id="IPR029047">
    <property type="entry name" value="HSP70_peptide-bd_sf"/>
</dbReference>
<evidence type="ECO:0000313" key="7">
    <source>
        <dbReference type="Proteomes" id="UP000613066"/>
    </source>
</evidence>
<dbReference type="Gene3D" id="3.30.420.40">
    <property type="match status" value="2"/>
</dbReference>
<comment type="caution">
    <text evidence="6">The sequence shown here is derived from an EMBL/GenBank/DDBJ whole genome shotgun (WGS) entry which is preliminary data.</text>
</comment>
<dbReference type="InterPro" id="IPR013126">
    <property type="entry name" value="Hsp_70_fam"/>
</dbReference>
<dbReference type="GO" id="GO:0005634">
    <property type="term" value="C:nucleus"/>
    <property type="evidence" value="ECO:0007669"/>
    <property type="project" value="UniProtKB-ARBA"/>
</dbReference>
<dbReference type="AlphaFoldDB" id="A0A851NH63"/>
<protein>
    <submittedName>
        <fullName evidence="6">HSP70 protein</fullName>
    </submittedName>
</protein>
<dbReference type="FunFam" id="3.30.420.40:FF:000135">
    <property type="entry name" value="Heat shock cognate 71 kDa protein"/>
    <property type="match status" value="1"/>
</dbReference>
<dbReference type="SUPFAM" id="SSF100934">
    <property type="entry name" value="Heat shock protein 70kD (HSP70), C-terminal subdomain"/>
    <property type="match status" value="1"/>
</dbReference>
<keyword evidence="3 5" id="KW-0067">ATP-binding</keyword>
<dbReference type="PRINTS" id="PR00301">
    <property type="entry name" value="HEATSHOCK70"/>
</dbReference>
<keyword evidence="7" id="KW-1185">Reference proteome</keyword>
<dbReference type="OrthoDB" id="2401965at2759"/>
<dbReference type="GO" id="GO:0005524">
    <property type="term" value="F:ATP binding"/>
    <property type="evidence" value="ECO:0007669"/>
    <property type="project" value="UniProtKB-KW"/>
</dbReference>
<dbReference type="FunFam" id="3.30.420.40:FF:000028">
    <property type="entry name" value="heat shock 70 kDa protein-like"/>
    <property type="match status" value="1"/>
</dbReference>
<reference evidence="6" key="1">
    <citation type="submission" date="2019-09" db="EMBL/GenBank/DDBJ databases">
        <title>Bird 10,000 Genomes (B10K) Project - Family phase.</title>
        <authorList>
            <person name="Zhang G."/>
        </authorList>
    </citation>
    <scope>NUCLEOTIDE SEQUENCE</scope>
    <source>
        <strain evidence="6">B10K-DU-001-08</strain>
        <tissue evidence="6">Muscle</tissue>
    </source>
</reference>
<evidence type="ECO:0000256" key="4">
    <source>
        <dbReference type="ARBA" id="ARBA00023016"/>
    </source>
</evidence>
<dbReference type="NCBIfam" id="NF001413">
    <property type="entry name" value="PRK00290.1"/>
    <property type="match status" value="1"/>
</dbReference>
<dbReference type="GO" id="GO:0005737">
    <property type="term" value="C:cytoplasm"/>
    <property type="evidence" value="ECO:0007669"/>
    <property type="project" value="UniProtKB-ARBA"/>
</dbReference>
<dbReference type="EMBL" id="WBMW01000242">
    <property type="protein sequence ID" value="NXC38045.1"/>
    <property type="molecule type" value="Genomic_DNA"/>
</dbReference>
<dbReference type="Pfam" id="PF00012">
    <property type="entry name" value="HSP70"/>
    <property type="match status" value="1"/>
</dbReference>
<dbReference type="FunFam" id="1.20.1270.10:FF:000010">
    <property type="entry name" value="Heat shock 70 kDa protein 2"/>
    <property type="match status" value="1"/>
</dbReference>
<dbReference type="Gene3D" id="2.60.34.10">
    <property type="entry name" value="Substrate Binding Domain Of DNAk, Chain A, domain 1"/>
    <property type="match status" value="1"/>
</dbReference>
<dbReference type="Gene3D" id="3.90.640.10">
    <property type="entry name" value="Actin, Chain A, domain 4"/>
    <property type="match status" value="1"/>
</dbReference>
<dbReference type="SUPFAM" id="SSF100920">
    <property type="entry name" value="Heat shock protein 70kD (HSP70), peptide-binding domain"/>
    <property type="match status" value="1"/>
</dbReference>